<evidence type="ECO:0000256" key="2">
    <source>
        <dbReference type="ARBA" id="ARBA00022679"/>
    </source>
</evidence>
<organism evidence="5 6">
    <name type="scientific">Streptomyces hazeniae</name>
    <dbReference type="NCBI Taxonomy" id="3075538"/>
    <lineage>
        <taxon>Bacteria</taxon>
        <taxon>Bacillati</taxon>
        <taxon>Actinomycetota</taxon>
        <taxon>Actinomycetes</taxon>
        <taxon>Kitasatosporales</taxon>
        <taxon>Streptomycetaceae</taxon>
        <taxon>Streptomyces</taxon>
    </lineage>
</organism>
<reference evidence="6" key="1">
    <citation type="submission" date="2023-07" db="EMBL/GenBank/DDBJ databases">
        <title>30 novel species of actinomycetes from the DSMZ collection.</title>
        <authorList>
            <person name="Nouioui I."/>
        </authorList>
    </citation>
    <scope>NUCLEOTIDE SEQUENCE [LARGE SCALE GENOMIC DNA]</scope>
    <source>
        <strain evidence="6">DSM 42041</strain>
    </source>
</reference>
<dbReference type="CDD" id="cd03784">
    <property type="entry name" value="GT1_Gtf-like"/>
    <property type="match status" value="1"/>
</dbReference>
<feature type="domain" description="Erythromycin biosynthesis protein CIII-like C-terminal" evidence="4">
    <location>
        <begin position="284"/>
        <end position="400"/>
    </location>
</feature>
<dbReference type="NCBIfam" id="TIGR01426">
    <property type="entry name" value="MGT"/>
    <property type="match status" value="1"/>
</dbReference>
<evidence type="ECO:0000256" key="3">
    <source>
        <dbReference type="SAM" id="MobiDB-lite"/>
    </source>
</evidence>
<name>A0ABU2NM76_9ACTN</name>
<dbReference type="Proteomes" id="UP001183414">
    <property type="component" value="Unassembled WGS sequence"/>
</dbReference>
<sequence length="445" mass="48203">MHGIPAARTERARRSHVAVFTFPAYAHIAPALPTLTELVRRGHRVTCFVAKRFADEVRAAGAEPVEYASSFPWQDGPPGFGAENLLAFFEEGLAPLPTAVAHLEDDRPDLIAHDLAASESARLLGRNWNVPTVQLCPTFADSPDFSMTDRQAQEATDENPVEPIDPQDPAITAFVARQQRRLAETGLEVLSCHDVPGAEHGDNLVFLPEAFQIASETFDAERCAFVGPCTGPAEDGPGDPDDEPSWTPPGNGREVVLLSLGSSHTPGQTEFLRSCVRELADSPWHLVVTLGHRVAPDELGPQPDHVEIHQWLHYPDVLRHAAAFVTHGGMGSLLTSMAWGVPTVLVPYHWDQRVAARRAAELGLGRALFRESSGPGDLRTAVDEVVGSSRVRAAVTGMRRHIEEAGGAVRGADFLESRLPAADRPAAPAPQPRPDHPQPTEVTQR</sequence>
<feature type="region of interest" description="Disordered" evidence="3">
    <location>
        <begin position="229"/>
        <end position="250"/>
    </location>
</feature>
<gene>
    <name evidence="5" type="ORF">RM572_02820</name>
</gene>
<evidence type="ECO:0000256" key="1">
    <source>
        <dbReference type="ARBA" id="ARBA00009995"/>
    </source>
</evidence>
<protein>
    <submittedName>
        <fullName evidence="5">Glycosyltransferase</fullName>
    </submittedName>
</protein>
<keyword evidence="2" id="KW-0808">Transferase</keyword>
<keyword evidence="6" id="KW-1185">Reference proteome</keyword>
<feature type="region of interest" description="Disordered" evidence="3">
    <location>
        <begin position="148"/>
        <end position="167"/>
    </location>
</feature>
<accession>A0ABU2NM76</accession>
<dbReference type="SUPFAM" id="SSF53756">
    <property type="entry name" value="UDP-Glycosyltransferase/glycogen phosphorylase"/>
    <property type="match status" value="1"/>
</dbReference>
<comment type="similarity">
    <text evidence="1">Belongs to the UDP-glycosyltransferase family.</text>
</comment>
<feature type="compositionally biased region" description="Basic and acidic residues" evidence="3">
    <location>
        <begin position="433"/>
        <end position="445"/>
    </location>
</feature>
<evidence type="ECO:0000313" key="6">
    <source>
        <dbReference type="Proteomes" id="UP001183414"/>
    </source>
</evidence>
<dbReference type="PANTHER" id="PTHR48050">
    <property type="entry name" value="STEROL 3-BETA-GLUCOSYLTRANSFERASE"/>
    <property type="match status" value="1"/>
</dbReference>
<dbReference type="Gene3D" id="3.40.50.2000">
    <property type="entry name" value="Glycogen Phosphorylase B"/>
    <property type="match status" value="2"/>
</dbReference>
<dbReference type="InterPro" id="IPR006326">
    <property type="entry name" value="UDPGT_MGT-like"/>
</dbReference>
<dbReference type="RefSeq" id="WP_311671636.1">
    <property type="nucleotide sequence ID" value="NZ_JAVREQ010000001.1"/>
</dbReference>
<dbReference type="InterPro" id="IPR002213">
    <property type="entry name" value="UDP_glucos_trans"/>
</dbReference>
<dbReference type="EMBL" id="JAVREQ010000001">
    <property type="protein sequence ID" value="MDT0377706.1"/>
    <property type="molecule type" value="Genomic_DNA"/>
</dbReference>
<comment type="caution">
    <text evidence="5">The sequence shown here is derived from an EMBL/GenBank/DDBJ whole genome shotgun (WGS) entry which is preliminary data.</text>
</comment>
<dbReference type="InterPro" id="IPR010610">
    <property type="entry name" value="EryCIII-like_C"/>
</dbReference>
<proteinExistence type="inferred from homology"/>
<dbReference type="PANTHER" id="PTHR48050:SF13">
    <property type="entry name" value="STEROL 3-BETA-GLUCOSYLTRANSFERASE UGT80A2"/>
    <property type="match status" value="1"/>
</dbReference>
<evidence type="ECO:0000313" key="5">
    <source>
        <dbReference type="EMBL" id="MDT0377706.1"/>
    </source>
</evidence>
<dbReference type="InterPro" id="IPR050426">
    <property type="entry name" value="Glycosyltransferase_28"/>
</dbReference>
<feature type="region of interest" description="Disordered" evidence="3">
    <location>
        <begin position="413"/>
        <end position="445"/>
    </location>
</feature>
<dbReference type="Pfam" id="PF06722">
    <property type="entry name" value="EryCIII-like_C"/>
    <property type="match status" value="1"/>
</dbReference>
<evidence type="ECO:0000259" key="4">
    <source>
        <dbReference type="Pfam" id="PF06722"/>
    </source>
</evidence>